<dbReference type="Gene3D" id="3.30.1010.10">
    <property type="entry name" value="Phosphatidylinositol 3-kinase Catalytic Subunit, Chain A, domain 4"/>
    <property type="match status" value="1"/>
</dbReference>
<keyword evidence="1" id="KW-0808">Transferase</keyword>
<dbReference type="InterPro" id="IPR036940">
    <property type="entry name" value="PI3/4_kinase_cat_sf"/>
</dbReference>
<dbReference type="InterPro" id="IPR018936">
    <property type="entry name" value="PI3/4_kinase_CS"/>
</dbReference>
<dbReference type="SMART" id="SM00064">
    <property type="entry name" value="FYVE"/>
    <property type="match status" value="1"/>
</dbReference>
<dbReference type="SMART" id="SM00146">
    <property type="entry name" value="PI3Kc"/>
    <property type="match status" value="1"/>
</dbReference>
<reference evidence="10" key="1">
    <citation type="submission" date="2009-08" db="EMBL/GenBank/DDBJ databases">
        <title>Annotation of Salpingoeca rosetta.</title>
        <authorList>
            <consortium name="The Broad Institute Genome Sequencing Platform"/>
            <person name="Russ C."/>
            <person name="Cuomo C."/>
            <person name="Burger G."/>
            <person name="Gray M.W."/>
            <person name="Holland P.W.H."/>
            <person name="King N."/>
            <person name="Lang F.B.F."/>
            <person name="Roger A.J."/>
            <person name="Ruiz-Trillo I."/>
            <person name="Young S.K."/>
            <person name="Zeng Q."/>
            <person name="Gargeya S."/>
            <person name="Alvarado L."/>
            <person name="Berlin A."/>
            <person name="Chapman S.B."/>
            <person name="Chen Z."/>
            <person name="Freedman E."/>
            <person name="Gellesch M."/>
            <person name="Goldberg J."/>
            <person name="Griggs A."/>
            <person name="Gujja S."/>
            <person name="Heilman E."/>
            <person name="Heiman D."/>
            <person name="Howarth C."/>
            <person name="Mehta T."/>
            <person name="Neiman D."/>
            <person name="Pearson M."/>
            <person name="Roberts A."/>
            <person name="Saif S."/>
            <person name="Shea T."/>
            <person name="Shenoy N."/>
            <person name="Sisk P."/>
            <person name="Stolte C."/>
            <person name="Sykes S."/>
            <person name="White J."/>
            <person name="Yandava C."/>
            <person name="Haas B."/>
            <person name="Nusbaum C."/>
            <person name="Birren B."/>
        </authorList>
    </citation>
    <scope>NUCLEOTIDE SEQUENCE</scope>
    <source>
        <strain evidence="10">ATCC 50818</strain>
    </source>
</reference>
<dbReference type="SUPFAM" id="SSF56112">
    <property type="entry name" value="Protein kinase-like (PK-like)"/>
    <property type="match status" value="1"/>
</dbReference>
<dbReference type="GO" id="GO:0005777">
    <property type="term" value="C:peroxisome"/>
    <property type="evidence" value="ECO:0007669"/>
    <property type="project" value="TreeGrafter"/>
</dbReference>
<evidence type="ECO:0000256" key="3">
    <source>
        <dbReference type="ARBA" id="ARBA00022771"/>
    </source>
</evidence>
<keyword evidence="5" id="KW-0862">Zinc</keyword>
<dbReference type="GO" id="GO:0048015">
    <property type="term" value="P:phosphatidylinositol-mediated signaling"/>
    <property type="evidence" value="ECO:0007669"/>
    <property type="project" value="TreeGrafter"/>
</dbReference>
<dbReference type="SUPFAM" id="SSF57903">
    <property type="entry name" value="FYVE/PHD zinc finger"/>
    <property type="match status" value="1"/>
</dbReference>
<evidence type="ECO:0000256" key="5">
    <source>
        <dbReference type="ARBA" id="ARBA00022833"/>
    </source>
</evidence>
<evidence type="ECO:0000259" key="9">
    <source>
        <dbReference type="PROSITE" id="PS50290"/>
    </source>
</evidence>
<dbReference type="InterPro" id="IPR011011">
    <property type="entry name" value="Znf_FYVE_PHD"/>
</dbReference>
<dbReference type="eggNOG" id="KOG0906">
    <property type="taxonomic scope" value="Eukaryota"/>
</dbReference>
<dbReference type="InterPro" id="IPR013083">
    <property type="entry name" value="Znf_RING/FYVE/PHD"/>
</dbReference>
<organism evidence="10 11">
    <name type="scientific">Salpingoeca rosetta (strain ATCC 50818 / BSB-021)</name>
    <dbReference type="NCBI Taxonomy" id="946362"/>
    <lineage>
        <taxon>Eukaryota</taxon>
        <taxon>Choanoflagellata</taxon>
        <taxon>Craspedida</taxon>
        <taxon>Salpingoecidae</taxon>
        <taxon>Salpingoeca</taxon>
    </lineage>
</organism>
<feature type="region of interest" description="Disordered" evidence="7">
    <location>
        <begin position="617"/>
        <end position="672"/>
    </location>
</feature>
<dbReference type="GO" id="GO:0034272">
    <property type="term" value="C:phosphatidylinositol 3-kinase complex, class III, type II"/>
    <property type="evidence" value="ECO:0007669"/>
    <property type="project" value="TreeGrafter"/>
</dbReference>
<dbReference type="PANTHER" id="PTHR10048">
    <property type="entry name" value="PHOSPHATIDYLINOSITOL KINASE"/>
    <property type="match status" value="1"/>
</dbReference>
<dbReference type="GO" id="GO:0005768">
    <property type="term" value="C:endosome"/>
    <property type="evidence" value="ECO:0007669"/>
    <property type="project" value="TreeGrafter"/>
</dbReference>
<dbReference type="InterPro" id="IPR016024">
    <property type="entry name" value="ARM-type_fold"/>
</dbReference>
<dbReference type="PROSITE" id="PS50290">
    <property type="entry name" value="PI3_4_KINASE_3"/>
    <property type="match status" value="1"/>
</dbReference>
<feature type="domain" description="FYVE-type" evidence="8">
    <location>
        <begin position="173"/>
        <end position="259"/>
    </location>
</feature>
<dbReference type="Pfam" id="PF01363">
    <property type="entry name" value="FYVE"/>
    <property type="match status" value="1"/>
</dbReference>
<dbReference type="GO" id="GO:0000407">
    <property type="term" value="C:phagophore assembly site"/>
    <property type="evidence" value="ECO:0007669"/>
    <property type="project" value="TreeGrafter"/>
</dbReference>
<feature type="region of interest" description="Disordered" evidence="7">
    <location>
        <begin position="992"/>
        <end position="1016"/>
    </location>
</feature>
<evidence type="ECO:0000256" key="4">
    <source>
        <dbReference type="ARBA" id="ARBA00022777"/>
    </source>
</evidence>
<dbReference type="InterPro" id="IPR017455">
    <property type="entry name" value="Znf_FYVE-rel"/>
</dbReference>
<protein>
    <submittedName>
        <fullName evidence="10">Uncharacterized protein</fullName>
    </submittedName>
</protein>
<dbReference type="AlphaFoldDB" id="F2U2K7"/>
<feature type="domain" description="PI3K/PI4K catalytic" evidence="9">
    <location>
        <begin position="689"/>
        <end position="958"/>
    </location>
</feature>
<dbReference type="GO" id="GO:0008270">
    <property type="term" value="F:zinc ion binding"/>
    <property type="evidence" value="ECO:0007669"/>
    <property type="project" value="UniProtKB-KW"/>
</dbReference>
<dbReference type="InterPro" id="IPR042236">
    <property type="entry name" value="PI3K_accessory_sf"/>
</dbReference>
<dbReference type="PROSITE" id="PS50178">
    <property type="entry name" value="ZF_FYVE"/>
    <property type="match status" value="1"/>
</dbReference>
<evidence type="ECO:0000313" key="11">
    <source>
        <dbReference type="Proteomes" id="UP000007799"/>
    </source>
</evidence>
<keyword evidence="4" id="KW-0418">Kinase</keyword>
<accession>F2U2K7</accession>
<gene>
    <name evidence="10" type="ORF">PTSG_11835</name>
</gene>
<dbReference type="GO" id="GO:0006897">
    <property type="term" value="P:endocytosis"/>
    <property type="evidence" value="ECO:0007669"/>
    <property type="project" value="TreeGrafter"/>
</dbReference>
<dbReference type="STRING" id="946362.F2U2K7"/>
<evidence type="ECO:0000256" key="6">
    <source>
        <dbReference type="PROSITE-ProRule" id="PRU00091"/>
    </source>
</evidence>
<dbReference type="CDD" id="cd00065">
    <property type="entry name" value="FYVE_like_SF"/>
    <property type="match status" value="1"/>
</dbReference>
<evidence type="ECO:0000313" key="10">
    <source>
        <dbReference type="EMBL" id="EGD81362.1"/>
    </source>
</evidence>
<dbReference type="Gene3D" id="1.10.1070.11">
    <property type="entry name" value="Phosphatidylinositol 3-/4-kinase, catalytic domain"/>
    <property type="match status" value="1"/>
</dbReference>
<keyword evidence="11" id="KW-1185">Reference proteome</keyword>
<name>F2U2K7_SALR5</name>
<evidence type="ECO:0000259" key="8">
    <source>
        <dbReference type="PROSITE" id="PS50178"/>
    </source>
</evidence>
<evidence type="ECO:0000256" key="1">
    <source>
        <dbReference type="ARBA" id="ARBA00022679"/>
    </source>
</evidence>
<dbReference type="KEGG" id="sre:PTSG_11835"/>
<dbReference type="OrthoDB" id="67688at2759"/>
<evidence type="ECO:0000256" key="7">
    <source>
        <dbReference type="SAM" id="MobiDB-lite"/>
    </source>
</evidence>
<dbReference type="SUPFAM" id="SSF48371">
    <property type="entry name" value="ARM repeat"/>
    <property type="match status" value="1"/>
</dbReference>
<dbReference type="GO" id="GO:0000045">
    <property type="term" value="P:autophagosome assembly"/>
    <property type="evidence" value="ECO:0007669"/>
    <property type="project" value="TreeGrafter"/>
</dbReference>
<dbReference type="InParanoid" id="F2U2K7"/>
<dbReference type="EMBL" id="GL832959">
    <property type="protein sequence ID" value="EGD81362.1"/>
    <property type="molecule type" value="Genomic_DNA"/>
</dbReference>
<dbReference type="InterPro" id="IPR000306">
    <property type="entry name" value="Znf_FYVE"/>
</dbReference>
<dbReference type="PROSITE" id="PS00916">
    <property type="entry name" value="PI3_4_KINASE_2"/>
    <property type="match status" value="1"/>
</dbReference>
<dbReference type="GO" id="GO:0034271">
    <property type="term" value="C:phosphatidylinositol 3-kinase complex, class III, type I"/>
    <property type="evidence" value="ECO:0007669"/>
    <property type="project" value="TreeGrafter"/>
</dbReference>
<dbReference type="Gene3D" id="1.25.40.70">
    <property type="entry name" value="Phosphatidylinositol 3-kinase, accessory domain (PIK)"/>
    <property type="match status" value="1"/>
</dbReference>
<keyword evidence="3 6" id="KW-0863">Zinc-finger</keyword>
<proteinExistence type="predicted"/>
<dbReference type="InterPro" id="IPR015433">
    <property type="entry name" value="PI3/4_kinase"/>
</dbReference>
<dbReference type="GO" id="GO:0016303">
    <property type="term" value="F:1-phosphatidylinositol-3-kinase activity"/>
    <property type="evidence" value="ECO:0007669"/>
    <property type="project" value="TreeGrafter"/>
</dbReference>
<feature type="compositionally biased region" description="Acidic residues" evidence="7">
    <location>
        <begin position="1007"/>
        <end position="1016"/>
    </location>
</feature>
<dbReference type="InterPro" id="IPR011009">
    <property type="entry name" value="Kinase-like_dom_sf"/>
</dbReference>
<dbReference type="InterPro" id="IPR000403">
    <property type="entry name" value="PI3/4_kinase_cat_dom"/>
</dbReference>
<dbReference type="GeneID" id="16077157"/>
<dbReference type="PANTHER" id="PTHR10048:SF7">
    <property type="entry name" value="PHOSPHATIDYLINOSITOL 3-KINASE CATALYTIC SUBUNIT TYPE 3"/>
    <property type="match status" value="1"/>
</dbReference>
<keyword evidence="2" id="KW-0479">Metal-binding</keyword>
<dbReference type="RefSeq" id="XP_004996566.1">
    <property type="nucleotide sequence ID" value="XM_004996509.1"/>
</dbReference>
<dbReference type="Proteomes" id="UP000007799">
    <property type="component" value="Unassembled WGS sequence"/>
</dbReference>
<evidence type="ECO:0000256" key="2">
    <source>
        <dbReference type="ARBA" id="ARBA00022723"/>
    </source>
</evidence>
<dbReference type="Gene3D" id="3.30.40.10">
    <property type="entry name" value="Zinc/RING finger domain, C3HC4 (zinc finger)"/>
    <property type="match status" value="1"/>
</dbReference>
<sequence length="1016" mass="114706">MSEPKKQRPHPAPRQRNVVIRCREGKKLEFPERVCRDSIKLMELIAHAPSPPEQHTAVEVSVDLPAIGVEAIMLLLAHHAGGGREAMSDPQAERNAWKSYLHGQDLFRIIDAAFYLEVTHREQLRCFVKEILADAGKDTEALRKALGVVVSSGRDPAIKVDLDTINQAALKYTKTAPQCAKCGFIFSLFSRRHHCRRCIEAVCHACSTRKIPFRPSYLQSVNEKLDIQFSTAAFHDYTVGMFKTETLGRVCDACHQEYREATGQPDTCKEVIRGMQLCELDILQLQTLLPVSSTIEVNARFLLQDTCSASRQLPTYKLSDFQKRSLWINRHHFRGHHRMLVMLMHSRNWEAPNEEEVQELLRVVRGPAKQTVSCQALNCLLPERADACCPDVVCMADPSFASRHQLDCHDAFQLLTRQPPIRHTAVRDYLVEVLSGFGLKQRILFVPMLMQSLKFEPHAPTSSLWRLLLSWADNRVFRYKMYHTLLLLIDDPNFSRMAVLLLQRMCRHVNDHIDPTALDELMTSQELIMPLFSLHQPELARQLALVLERLPSFPVDIDCTILGVDTDAMKSTKGCNGMNYLPTTLRTPATSEAGQRFLELERLREFRDKLARRGKTHPGTYMVSLSPPGIDVPSISTPADEGLSTNVDTAQTQQQPQPQPQPPRQLEAGEACSAADDMCLEKAPQVDDDDDVVDDVDVLKKSAMDKEEGKGFVEFRTGLGVKRDDVRPDQIAVHAIKYAQLLLQYSEGLSSGSESDALAARLITYDVLPTSPTAGLVQWVEQATDVKKIMAGHFSFAQFLLDRSSPEARHNFVYSVAVYAVLTYLLGVGDRHSENMMVTQDGQFFHIDFGFIAGRDPKPVFNIMFGVSQQMVHAMGDLQDLFFEFAQTTYLRLRRHGHVFISMLSTLNTMKPDVPGSRMCSVEELHTQFSQRYQLEKDDQEAAKHFRALIEKELKSYNQALLEGTRTMVGQVGRVAQSTVEVMQGFFTWSRRSASAKETTKQGRDMGDDDDDEGDS</sequence>
<dbReference type="Pfam" id="PF00454">
    <property type="entry name" value="PI3_PI4_kinase"/>
    <property type="match status" value="1"/>
</dbReference>